<dbReference type="Pfam" id="PF01882">
    <property type="entry name" value="DUF58"/>
    <property type="match status" value="1"/>
</dbReference>
<organism evidence="2">
    <name type="scientific">marine sediment metagenome</name>
    <dbReference type="NCBI Taxonomy" id="412755"/>
    <lineage>
        <taxon>unclassified sequences</taxon>
        <taxon>metagenomes</taxon>
        <taxon>ecological metagenomes</taxon>
    </lineage>
</organism>
<dbReference type="PANTHER" id="PTHR34351:SF2">
    <property type="entry name" value="DUF58 DOMAIN-CONTAINING PROTEIN"/>
    <property type="match status" value="1"/>
</dbReference>
<name>X0U5J2_9ZZZZ</name>
<protein>
    <recommendedName>
        <fullName evidence="1">DUF58 domain-containing protein</fullName>
    </recommendedName>
</protein>
<reference evidence="2" key="1">
    <citation type="journal article" date="2014" name="Front. Microbiol.">
        <title>High frequency of phylogenetically diverse reductive dehalogenase-homologous genes in deep subseafloor sedimentary metagenomes.</title>
        <authorList>
            <person name="Kawai M."/>
            <person name="Futagami T."/>
            <person name="Toyoda A."/>
            <person name="Takaki Y."/>
            <person name="Nishi S."/>
            <person name="Hori S."/>
            <person name="Arai W."/>
            <person name="Tsubouchi T."/>
            <person name="Morono Y."/>
            <person name="Uchiyama I."/>
            <person name="Ito T."/>
            <person name="Fujiyama A."/>
            <person name="Inagaki F."/>
            <person name="Takami H."/>
        </authorList>
    </citation>
    <scope>NUCLEOTIDE SEQUENCE</scope>
    <source>
        <strain evidence="2">Expedition CK06-06</strain>
    </source>
</reference>
<proteinExistence type="predicted"/>
<evidence type="ECO:0000313" key="2">
    <source>
        <dbReference type="EMBL" id="GAG00845.1"/>
    </source>
</evidence>
<dbReference type="InterPro" id="IPR002881">
    <property type="entry name" value="DUF58"/>
</dbReference>
<comment type="caution">
    <text evidence="2">The sequence shown here is derived from an EMBL/GenBank/DDBJ whole genome shotgun (WGS) entry which is preliminary data.</text>
</comment>
<accession>X0U5J2</accession>
<evidence type="ECO:0000259" key="1">
    <source>
        <dbReference type="Pfam" id="PF01882"/>
    </source>
</evidence>
<dbReference type="AlphaFoldDB" id="X0U5J2"/>
<feature type="non-terminal residue" evidence="2">
    <location>
        <position position="1"/>
    </location>
</feature>
<gene>
    <name evidence="2" type="ORF">S01H1_41655</name>
</gene>
<feature type="non-terminal residue" evidence="2">
    <location>
        <position position="266"/>
    </location>
</feature>
<feature type="domain" description="DUF58" evidence="1">
    <location>
        <begin position="51"/>
        <end position="196"/>
    </location>
</feature>
<dbReference type="EMBL" id="BARS01026435">
    <property type="protein sequence ID" value="GAG00845.1"/>
    <property type="molecule type" value="Genomic_DNA"/>
</dbReference>
<sequence>FSVHIEYPYQESFTVYPPVSALPQIALPRGITGGASRAHRPTHELTTDAASVRQYVPGDALNRIHWRSTARHEEIHVKEFDLKPSGDLWVILDLDRAIQLGEAEQSTEEYAVILAASLAYRVLRENRAVGLISFNTRRTMVRPARGRSQFWHILRTLADVSTEAAWPLSEVLQQVAPVLGRGLTAAVITPSLDPAWLSGMLLLKHHGVAPTAILLDRASFGGEGDARGTAGLLAEQGIPSHIVAGGYRFTPLMPRRRQRPIYKVLA</sequence>
<dbReference type="PANTHER" id="PTHR34351">
    <property type="entry name" value="SLR1927 PROTEIN-RELATED"/>
    <property type="match status" value="1"/>
</dbReference>